<dbReference type="EMBL" id="JANEYF010004755">
    <property type="protein sequence ID" value="KAJ8930164.1"/>
    <property type="molecule type" value="Genomic_DNA"/>
</dbReference>
<evidence type="ECO:0000259" key="6">
    <source>
        <dbReference type="PROSITE" id="PS50016"/>
    </source>
</evidence>
<keyword evidence="1" id="KW-0479">Metal-binding</keyword>
<gene>
    <name evidence="7" type="ORF">NQ314_017060</name>
</gene>
<accession>A0AAV8WU77</accession>
<dbReference type="Pfam" id="PF00628">
    <property type="entry name" value="PHD"/>
    <property type="match status" value="1"/>
</dbReference>
<organism evidence="7 8">
    <name type="scientific">Rhamnusium bicolor</name>
    <dbReference type="NCBI Taxonomy" id="1586634"/>
    <lineage>
        <taxon>Eukaryota</taxon>
        <taxon>Metazoa</taxon>
        <taxon>Ecdysozoa</taxon>
        <taxon>Arthropoda</taxon>
        <taxon>Hexapoda</taxon>
        <taxon>Insecta</taxon>
        <taxon>Pterygota</taxon>
        <taxon>Neoptera</taxon>
        <taxon>Endopterygota</taxon>
        <taxon>Coleoptera</taxon>
        <taxon>Polyphaga</taxon>
        <taxon>Cucujiformia</taxon>
        <taxon>Chrysomeloidea</taxon>
        <taxon>Cerambycidae</taxon>
        <taxon>Lepturinae</taxon>
        <taxon>Rhagiini</taxon>
        <taxon>Rhamnusium</taxon>
    </lineage>
</organism>
<proteinExistence type="predicted"/>
<evidence type="ECO:0000256" key="4">
    <source>
        <dbReference type="PROSITE-ProRule" id="PRU00146"/>
    </source>
</evidence>
<dbReference type="InterPro" id="IPR019786">
    <property type="entry name" value="Zinc_finger_PHD-type_CS"/>
</dbReference>
<dbReference type="Proteomes" id="UP001162156">
    <property type="component" value="Unassembled WGS sequence"/>
</dbReference>
<dbReference type="PROSITE" id="PS01359">
    <property type="entry name" value="ZF_PHD_1"/>
    <property type="match status" value="1"/>
</dbReference>
<evidence type="ECO:0000313" key="7">
    <source>
        <dbReference type="EMBL" id="KAJ8930164.1"/>
    </source>
</evidence>
<dbReference type="AlphaFoldDB" id="A0AAV8WU77"/>
<name>A0AAV8WU77_9CUCU</name>
<dbReference type="InterPro" id="IPR011011">
    <property type="entry name" value="Znf_FYVE_PHD"/>
</dbReference>
<keyword evidence="8" id="KW-1185">Reference proteome</keyword>
<protein>
    <recommendedName>
        <fullName evidence="6">PHD-type domain-containing protein</fullName>
    </recommendedName>
</protein>
<keyword evidence="2 4" id="KW-0863">Zinc-finger</keyword>
<evidence type="ECO:0000256" key="1">
    <source>
        <dbReference type="ARBA" id="ARBA00022723"/>
    </source>
</evidence>
<reference evidence="7" key="1">
    <citation type="journal article" date="2023" name="Insect Mol. Biol.">
        <title>Genome sequencing provides insights into the evolution of gene families encoding plant cell wall-degrading enzymes in longhorned beetles.</title>
        <authorList>
            <person name="Shin N.R."/>
            <person name="Okamura Y."/>
            <person name="Kirsch R."/>
            <person name="Pauchet Y."/>
        </authorList>
    </citation>
    <scope>NUCLEOTIDE SEQUENCE</scope>
    <source>
        <strain evidence="7">RBIC_L_NR</strain>
    </source>
</reference>
<evidence type="ECO:0000313" key="8">
    <source>
        <dbReference type="Proteomes" id="UP001162156"/>
    </source>
</evidence>
<evidence type="ECO:0000256" key="5">
    <source>
        <dbReference type="SAM" id="MobiDB-lite"/>
    </source>
</evidence>
<sequence>MLQQLQEIKKRGENHINTQDSNNYENNIHKTEEIQKSRIRCSRCEDELISDTEDNDLKNIGCDKCTNWYHLKCTGFKGKLYEEVAFSDFICGLCIKKTTLVTIL</sequence>
<feature type="region of interest" description="Disordered" evidence="5">
    <location>
        <begin position="1"/>
        <end position="23"/>
    </location>
</feature>
<evidence type="ECO:0000256" key="3">
    <source>
        <dbReference type="ARBA" id="ARBA00022833"/>
    </source>
</evidence>
<dbReference type="InterPro" id="IPR019787">
    <property type="entry name" value="Znf_PHD-finger"/>
</dbReference>
<dbReference type="PROSITE" id="PS50016">
    <property type="entry name" value="ZF_PHD_2"/>
    <property type="match status" value="1"/>
</dbReference>
<dbReference type="GO" id="GO:0008270">
    <property type="term" value="F:zinc ion binding"/>
    <property type="evidence" value="ECO:0007669"/>
    <property type="project" value="UniProtKB-KW"/>
</dbReference>
<dbReference type="SMART" id="SM00249">
    <property type="entry name" value="PHD"/>
    <property type="match status" value="1"/>
</dbReference>
<dbReference type="InterPro" id="IPR001965">
    <property type="entry name" value="Znf_PHD"/>
</dbReference>
<dbReference type="Gene3D" id="3.30.40.10">
    <property type="entry name" value="Zinc/RING finger domain, C3HC4 (zinc finger)"/>
    <property type="match status" value="1"/>
</dbReference>
<keyword evidence="3" id="KW-0862">Zinc</keyword>
<dbReference type="InterPro" id="IPR013083">
    <property type="entry name" value="Znf_RING/FYVE/PHD"/>
</dbReference>
<evidence type="ECO:0000256" key="2">
    <source>
        <dbReference type="ARBA" id="ARBA00022771"/>
    </source>
</evidence>
<comment type="caution">
    <text evidence="7">The sequence shown here is derived from an EMBL/GenBank/DDBJ whole genome shotgun (WGS) entry which is preliminary data.</text>
</comment>
<dbReference type="SUPFAM" id="SSF57903">
    <property type="entry name" value="FYVE/PHD zinc finger"/>
    <property type="match status" value="1"/>
</dbReference>
<feature type="domain" description="PHD-type" evidence="6">
    <location>
        <begin position="38"/>
        <end position="97"/>
    </location>
</feature>